<protein>
    <submittedName>
        <fullName evidence="1">Uncharacterized protein</fullName>
    </submittedName>
</protein>
<sequence length="152" mass="17292">MLSARAALKAITNFTAIATTQENPSRVCLAAQVRQVDEATGDTAVEWRWYERNSDKPLVRHEFHFKLGYGLRNRYIMTDPGVDQPADATLLYTDYKTCVVVLFVAPLYECMMWVHESVKDAVPGHCWAAHGHFCGLQRTLLQDDEKCRKGSR</sequence>
<name>A0ACB7S1E3_HYAAI</name>
<gene>
    <name evidence="1" type="ORF">HPB50_018759</name>
</gene>
<keyword evidence="2" id="KW-1185">Reference proteome</keyword>
<accession>A0ACB7S1E3</accession>
<proteinExistence type="predicted"/>
<dbReference type="Proteomes" id="UP000821845">
    <property type="component" value="Chromosome 6"/>
</dbReference>
<reference evidence="1" key="1">
    <citation type="submission" date="2020-05" db="EMBL/GenBank/DDBJ databases">
        <title>Large-scale comparative analyses of tick genomes elucidate their genetic diversity and vector capacities.</title>
        <authorList>
            <person name="Jia N."/>
            <person name="Wang J."/>
            <person name="Shi W."/>
            <person name="Du L."/>
            <person name="Sun Y."/>
            <person name="Zhan W."/>
            <person name="Jiang J."/>
            <person name="Wang Q."/>
            <person name="Zhang B."/>
            <person name="Ji P."/>
            <person name="Sakyi L.B."/>
            <person name="Cui X."/>
            <person name="Yuan T."/>
            <person name="Jiang B."/>
            <person name="Yang W."/>
            <person name="Lam T.T.-Y."/>
            <person name="Chang Q."/>
            <person name="Ding S."/>
            <person name="Wang X."/>
            <person name="Zhu J."/>
            <person name="Ruan X."/>
            <person name="Zhao L."/>
            <person name="Wei J."/>
            <person name="Que T."/>
            <person name="Du C."/>
            <person name="Cheng J."/>
            <person name="Dai P."/>
            <person name="Han X."/>
            <person name="Huang E."/>
            <person name="Gao Y."/>
            <person name="Liu J."/>
            <person name="Shao H."/>
            <person name="Ye R."/>
            <person name="Li L."/>
            <person name="Wei W."/>
            <person name="Wang X."/>
            <person name="Wang C."/>
            <person name="Yang T."/>
            <person name="Huo Q."/>
            <person name="Li W."/>
            <person name="Guo W."/>
            <person name="Chen H."/>
            <person name="Zhou L."/>
            <person name="Ni X."/>
            <person name="Tian J."/>
            <person name="Zhou Y."/>
            <person name="Sheng Y."/>
            <person name="Liu T."/>
            <person name="Pan Y."/>
            <person name="Xia L."/>
            <person name="Li J."/>
            <person name="Zhao F."/>
            <person name="Cao W."/>
        </authorList>
    </citation>
    <scope>NUCLEOTIDE SEQUENCE</scope>
    <source>
        <strain evidence="1">Hyas-2018</strain>
    </source>
</reference>
<comment type="caution">
    <text evidence="1">The sequence shown here is derived from an EMBL/GenBank/DDBJ whole genome shotgun (WGS) entry which is preliminary data.</text>
</comment>
<dbReference type="EMBL" id="CM023486">
    <property type="protein sequence ID" value="KAH6928708.1"/>
    <property type="molecule type" value="Genomic_DNA"/>
</dbReference>
<organism evidence="1 2">
    <name type="scientific">Hyalomma asiaticum</name>
    <name type="common">Tick</name>
    <dbReference type="NCBI Taxonomy" id="266040"/>
    <lineage>
        <taxon>Eukaryota</taxon>
        <taxon>Metazoa</taxon>
        <taxon>Ecdysozoa</taxon>
        <taxon>Arthropoda</taxon>
        <taxon>Chelicerata</taxon>
        <taxon>Arachnida</taxon>
        <taxon>Acari</taxon>
        <taxon>Parasitiformes</taxon>
        <taxon>Ixodida</taxon>
        <taxon>Ixodoidea</taxon>
        <taxon>Ixodidae</taxon>
        <taxon>Hyalomminae</taxon>
        <taxon>Hyalomma</taxon>
    </lineage>
</organism>
<evidence type="ECO:0000313" key="2">
    <source>
        <dbReference type="Proteomes" id="UP000821845"/>
    </source>
</evidence>
<evidence type="ECO:0000313" key="1">
    <source>
        <dbReference type="EMBL" id="KAH6928708.1"/>
    </source>
</evidence>